<dbReference type="GO" id="GO:0006260">
    <property type="term" value="P:DNA replication"/>
    <property type="evidence" value="ECO:0007669"/>
    <property type="project" value="InterPro"/>
</dbReference>
<dbReference type="PATRIC" id="fig|1658765.3.peg.144"/>
<dbReference type="EC" id="2.7.7.7" evidence="2"/>
<dbReference type="Pfam" id="PF04364">
    <property type="entry name" value="DNA_pol3_chi"/>
    <property type="match status" value="1"/>
</dbReference>
<name>A0A0J7LYL0_9GAMM</name>
<dbReference type="STRING" id="1658765.Msub_10148"/>
<dbReference type="GO" id="GO:0003887">
    <property type="term" value="F:DNA-directed DNA polymerase activity"/>
    <property type="evidence" value="ECO:0007669"/>
    <property type="project" value="UniProtKB-EC"/>
</dbReference>
<evidence type="ECO:0000256" key="1">
    <source>
        <dbReference type="SAM" id="MobiDB-lite"/>
    </source>
</evidence>
<dbReference type="GO" id="GO:0032298">
    <property type="term" value="P:positive regulation of DNA-templated DNA replication initiation"/>
    <property type="evidence" value="ECO:0007669"/>
    <property type="project" value="TreeGrafter"/>
</dbReference>
<dbReference type="GO" id="GO:0003677">
    <property type="term" value="F:DNA binding"/>
    <property type="evidence" value="ECO:0007669"/>
    <property type="project" value="InterPro"/>
</dbReference>
<gene>
    <name evidence="2" type="ORF">Msub_10148</name>
</gene>
<dbReference type="SUPFAM" id="SSF102400">
    <property type="entry name" value="DNA polymerase III chi subunit"/>
    <property type="match status" value="1"/>
</dbReference>
<dbReference type="PANTHER" id="PTHR38767:SF1">
    <property type="entry name" value="DNA POLYMERASE III SUBUNIT CHI"/>
    <property type="match status" value="1"/>
</dbReference>
<protein>
    <submittedName>
        <fullName evidence="2">DNA polymerase III, chi subunit</fullName>
        <ecNumber evidence="2">2.7.7.7</ecNumber>
    </submittedName>
</protein>
<evidence type="ECO:0000313" key="2">
    <source>
        <dbReference type="EMBL" id="KMQ73980.1"/>
    </source>
</evidence>
<keyword evidence="2" id="KW-0548">Nucleotidyltransferase</keyword>
<dbReference type="AlphaFoldDB" id="A0A0J7LYL0"/>
<dbReference type="OrthoDB" id="5297568at2"/>
<dbReference type="Proteomes" id="UP000036102">
    <property type="component" value="Unassembled WGS sequence"/>
</dbReference>
<dbReference type="RefSeq" id="WP_048494254.1">
    <property type="nucleotide sequence ID" value="NZ_LFBU01000001.1"/>
</dbReference>
<comment type="caution">
    <text evidence="2">The sequence shown here is derived from an EMBL/GenBank/DDBJ whole genome shotgun (WGS) entry which is preliminary data.</text>
</comment>
<sequence>MPENNPATGQGQGNAETGSPAAGPSGQEDRNQRYWFHILAQNTPAARNLHAARLVDKAWQQGDRVCIVCDTMQHAEELDDLIWNFSPDAFIPHSIVPDPATTCSDPVGILLCPPAPEDWDTVIVLSATLPADSDRFKRLALIAHNDPNVLNQARSHFKQLRAMGIESRVHDQRKRG</sequence>
<reference evidence="2 3" key="1">
    <citation type="submission" date="2015-06" db="EMBL/GenBank/DDBJ databases">
        <title>Marinobacter subterrani, a genetically tractable neutrophilic iron-oxidizing strain isolated from the Soudan Iron Mine.</title>
        <authorList>
            <person name="Bonis B.M."/>
            <person name="Gralnick J.A."/>
        </authorList>
    </citation>
    <scope>NUCLEOTIDE SEQUENCE [LARGE SCALE GENOMIC DNA]</scope>
    <source>
        <strain evidence="2 3">JG233</strain>
    </source>
</reference>
<dbReference type="Gene3D" id="3.40.50.10110">
    <property type="entry name" value="DNA polymerase III subunit chi"/>
    <property type="match status" value="1"/>
</dbReference>
<keyword evidence="3" id="KW-1185">Reference proteome</keyword>
<feature type="compositionally biased region" description="Polar residues" evidence="1">
    <location>
        <begin position="1"/>
        <end position="17"/>
    </location>
</feature>
<dbReference type="InterPro" id="IPR036768">
    <property type="entry name" value="PolIII_chi_sf"/>
</dbReference>
<feature type="region of interest" description="Disordered" evidence="1">
    <location>
        <begin position="1"/>
        <end position="28"/>
    </location>
</feature>
<dbReference type="InterPro" id="IPR007459">
    <property type="entry name" value="DNA_pol3_chi"/>
</dbReference>
<evidence type="ECO:0000313" key="3">
    <source>
        <dbReference type="Proteomes" id="UP000036102"/>
    </source>
</evidence>
<accession>A0A0J7LYL0</accession>
<organism evidence="2 3">
    <name type="scientific">Marinobacter subterrani</name>
    <dbReference type="NCBI Taxonomy" id="1658765"/>
    <lineage>
        <taxon>Bacteria</taxon>
        <taxon>Pseudomonadati</taxon>
        <taxon>Pseudomonadota</taxon>
        <taxon>Gammaproteobacteria</taxon>
        <taxon>Pseudomonadales</taxon>
        <taxon>Marinobacteraceae</taxon>
        <taxon>Marinobacter</taxon>
    </lineage>
</organism>
<keyword evidence="2" id="KW-0808">Transferase</keyword>
<proteinExistence type="predicted"/>
<dbReference type="PANTHER" id="PTHR38767">
    <property type="entry name" value="DNA POLYMERASE III SUBUNIT CHI"/>
    <property type="match status" value="1"/>
</dbReference>
<dbReference type="EMBL" id="LFBU01000001">
    <property type="protein sequence ID" value="KMQ73980.1"/>
    <property type="molecule type" value="Genomic_DNA"/>
</dbReference>